<name>A0A1M7LLK6_9BACT</name>
<dbReference type="AlphaFoldDB" id="A0A1M7LLK6"/>
<protein>
    <recommendedName>
        <fullName evidence="2">DUF5077 domain-containing protein</fullName>
    </recommendedName>
</protein>
<dbReference type="PROSITE" id="PS51257">
    <property type="entry name" value="PROKAR_LIPOPROTEIN"/>
    <property type="match status" value="1"/>
</dbReference>
<evidence type="ECO:0000256" key="1">
    <source>
        <dbReference type="SAM" id="SignalP"/>
    </source>
</evidence>
<proteinExistence type="predicted"/>
<evidence type="ECO:0000313" key="4">
    <source>
        <dbReference type="Proteomes" id="UP000184420"/>
    </source>
</evidence>
<accession>A0A1M7LLK6</accession>
<feature type="domain" description="DUF5077" evidence="2">
    <location>
        <begin position="48"/>
        <end position="170"/>
    </location>
</feature>
<organism evidence="3 4">
    <name type="scientific">Chitinophaga jiangningensis</name>
    <dbReference type="NCBI Taxonomy" id="1419482"/>
    <lineage>
        <taxon>Bacteria</taxon>
        <taxon>Pseudomonadati</taxon>
        <taxon>Bacteroidota</taxon>
        <taxon>Chitinophagia</taxon>
        <taxon>Chitinophagales</taxon>
        <taxon>Chitinophagaceae</taxon>
        <taxon>Chitinophaga</taxon>
    </lineage>
</organism>
<dbReference type="OrthoDB" id="6014523at2"/>
<dbReference type="Proteomes" id="UP000184420">
    <property type="component" value="Unassembled WGS sequence"/>
</dbReference>
<feature type="chain" id="PRO_5013110931" description="DUF5077 domain-containing protein" evidence="1">
    <location>
        <begin position="19"/>
        <end position="439"/>
    </location>
</feature>
<sequence length="439" mass="47020">MKVNIRFILALMVSAALLSCNKSDDTLTARTTAKAQTETVPAASSYAVALAGNAFVTNLPSGASEVITSNGLGNWTNANSVTSAYFRLGLTGTLKVGVRMKVPSGTSVIKVTVNGTAFTKTVTGNSYIDYNIDSINITSAGYVKVDLQGVSKTGSYFGDVSHILISGSATANSVTYANDATNYYWSRRGPSVHLGYTIPSGTTAEWFYNEVTVPAGEDKIGSYFMSNGFNGGYFGIQVNSATERRVLFSIWDPAVGKTSLVRKGTGVVDNAFGGEGTGGQSYLVFNWQAGTTYKFLTHVLPDGAGGTDFSSWIYTPETSSWRFIATWKQPNTTTYLGGLYSFLENFNDTKGYLGRSAQYSNAWIRSTAGVWTEITSAKFTADATATADQRRDYAGGIDSGTGRFFLKNCGFFSNYVNYNTTFTRTATGVAPTVNLTTLP</sequence>
<dbReference type="Pfam" id="PF11958">
    <property type="entry name" value="DUF3472"/>
    <property type="match status" value="1"/>
</dbReference>
<dbReference type="InterPro" id="IPR031712">
    <property type="entry name" value="DUF5077"/>
</dbReference>
<dbReference type="STRING" id="1419482.SAMN05444266_11134"/>
<reference evidence="3 4" key="1">
    <citation type="submission" date="2016-11" db="EMBL/GenBank/DDBJ databases">
        <authorList>
            <person name="Jaros S."/>
            <person name="Januszkiewicz K."/>
            <person name="Wedrychowicz H."/>
        </authorList>
    </citation>
    <scope>NUCLEOTIDE SEQUENCE [LARGE SCALE GENOMIC DNA]</scope>
    <source>
        <strain evidence="3 4">DSM 27406</strain>
    </source>
</reference>
<dbReference type="InterPro" id="IPR021862">
    <property type="entry name" value="DUF3472"/>
</dbReference>
<keyword evidence="4" id="KW-1185">Reference proteome</keyword>
<dbReference type="EMBL" id="FRBL01000011">
    <property type="protein sequence ID" value="SHM79064.1"/>
    <property type="molecule type" value="Genomic_DNA"/>
</dbReference>
<evidence type="ECO:0000259" key="2">
    <source>
        <dbReference type="Pfam" id="PF16871"/>
    </source>
</evidence>
<gene>
    <name evidence="3" type="ORF">SAMN05444266_11134</name>
</gene>
<dbReference type="Pfam" id="PF16871">
    <property type="entry name" value="DUF5077"/>
    <property type="match status" value="1"/>
</dbReference>
<feature type="signal peptide" evidence="1">
    <location>
        <begin position="1"/>
        <end position="18"/>
    </location>
</feature>
<dbReference type="RefSeq" id="WP_073086589.1">
    <property type="nucleotide sequence ID" value="NZ_FRBL01000011.1"/>
</dbReference>
<evidence type="ECO:0000313" key="3">
    <source>
        <dbReference type="EMBL" id="SHM79064.1"/>
    </source>
</evidence>
<keyword evidence="1" id="KW-0732">Signal</keyword>